<dbReference type="AlphaFoldDB" id="F4S105"/>
<dbReference type="EMBL" id="GL883136">
    <property type="protein sequence ID" value="EGG01723.1"/>
    <property type="molecule type" value="Genomic_DNA"/>
</dbReference>
<dbReference type="SUPFAM" id="SSF47113">
    <property type="entry name" value="Histone-fold"/>
    <property type="match status" value="1"/>
</dbReference>
<accession>F4S105</accession>
<dbReference type="Proteomes" id="UP000001072">
    <property type="component" value="Unassembled WGS sequence"/>
</dbReference>
<dbReference type="InterPro" id="IPR009072">
    <property type="entry name" value="Histone-fold"/>
</dbReference>
<dbReference type="InParanoid" id="F4S105"/>
<dbReference type="GeneID" id="18927771"/>
<organism evidence="2">
    <name type="scientific">Melampsora larici-populina (strain 98AG31 / pathotype 3-4-7)</name>
    <name type="common">Poplar leaf rust fungus</name>
    <dbReference type="NCBI Taxonomy" id="747676"/>
    <lineage>
        <taxon>Eukaryota</taxon>
        <taxon>Fungi</taxon>
        <taxon>Dikarya</taxon>
        <taxon>Basidiomycota</taxon>
        <taxon>Pucciniomycotina</taxon>
        <taxon>Pucciniomycetes</taxon>
        <taxon>Pucciniales</taxon>
        <taxon>Melampsoraceae</taxon>
        <taxon>Melampsora</taxon>
    </lineage>
</organism>
<dbReference type="Gene3D" id="1.10.20.10">
    <property type="entry name" value="Histone, subunit A"/>
    <property type="match status" value="1"/>
</dbReference>
<keyword evidence="2" id="KW-1185">Reference proteome</keyword>
<dbReference type="HOGENOM" id="CLU_3092991_0_0_1"/>
<evidence type="ECO:0000313" key="1">
    <source>
        <dbReference type="EMBL" id="EGG01723.1"/>
    </source>
</evidence>
<dbReference type="GO" id="GO:0046982">
    <property type="term" value="F:protein heterodimerization activity"/>
    <property type="evidence" value="ECO:0007669"/>
    <property type="project" value="InterPro"/>
</dbReference>
<proteinExistence type="predicted"/>
<gene>
    <name evidence="1" type="ORF">MELLADRAFT_39014</name>
</gene>
<protein>
    <submittedName>
        <fullName evidence="1">Uncharacterized protein</fullName>
    </submittedName>
</protein>
<dbReference type="KEGG" id="mlr:MELLADRAFT_39014"/>
<feature type="non-terminal residue" evidence="1">
    <location>
        <position position="1"/>
    </location>
</feature>
<dbReference type="RefSeq" id="XP_007415068.1">
    <property type="nucleotide sequence ID" value="XM_007415006.1"/>
</dbReference>
<reference evidence="2" key="1">
    <citation type="journal article" date="2011" name="Proc. Natl. Acad. Sci. U.S.A.">
        <title>Obligate biotrophy features unraveled by the genomic analysis of rust fungi.</title>
        <authorList>
            <person name="Duplessis S."/>
            <person name="Cuomo C.A."/>
            <person name="Lin Y.-C."/>
            <person name="Aerts A."/>
            <person name="Tisserant E."/>
            <person name="Veneault-Fourrey C."/>
            <person name="Joly D.L."/>
            <person name="Hacquard S."/>
            <person name="Amselem J."/>
            <person name="Cantarel B.L."/>
            <person name="Chiu R."/>
            <person name="Coutinho P.M."/>
            <person name="Feau N."/>
            <person name="Field M."/>
            <person name="Frey P."/>
            <person name="Gelhaye E."/>
            <person name="Goldberg J."/>
            <person name="Grabherr M.G."/>
            <person name="Kodira C.D."/>
            <person name="Kohler A."/>
            <person name="Kuees U."/>
            <person name="Lindquist E.A."/>
            <person name="Lucas S.M."/>
            <person name="Mago R."/>
            <person name="Mauceli E."/>
            <person name="Morin E."/>
            <person name="Murat C."/>
            <person name="Pangilinan J.L."/>
            <person name="Park R."/>
            <person name="Pearson M."/>
            <person name="Quesneville H."/>
            <person name="Rouhier N."/>
            <person name="Sakthikumar S."/>
            <person name="Salamov A.A."/>
            <person name="Schmutz J."/>
            <person name="Selles B."/>
            <person name="Shapiro H."/>
            <person name="Tanguay P."/>
            <person name="Tuskan G.A."/>
            <person name="Henrissat B."/>
            <person name="Van de Peer Y."/>
            <person name="Rouze P."/>
            <person name="Ellis J.G."/>
            <person name="Dodds P.N."/>
            <person name="Schein J.E."/>
            <person name="Zhong S."/>
            <person name="Hamelin R.C."/>
            <person name="Grigoriev I.V."/>
            <person name="Szabo L.J."/>
            <person name="Martin F."/>
        </authorList>
    </citation>
    <scope>NUCLEOTIDE SEQUENCE [LARGE SCALE GENOMIC DNA]</scope>
    <source>
        <strain evidence="2">98AG31 / pathotype 3-4-7</strain>
    </source>
</reference>
<evidence type="ECO:0000313" key="2">
    <source>
        <dbReference type="Proteomes" id="UP000001072"/>
    </source>
</evidence>
<dbReference type="VEuPathDB" id="FungiDB:MELLADRAFT_39014"/>
<sequence>SLFEDINLAVIHTRCVTIQPKDIQLAHCLCKLLSTVYQCFMMASNSFDDSTM</sequence>
<name>F4S105_MELLP</name>